<proteinExistence type="predicted"/>
<comment type="caution">
    <text evidence="2">The sequence shown here is derived from an EMBL/GenBank/DDBJ whole genome shotgun (WGS) entry which is preliminary data.</text>
</comment>
<feature type="compositionally biased region" description="Gly residues" evidence="1">
    <location>
        <begin position="287"/>
        <end position="302"/>
    </location>
</feature>
<evidence type="ECO:0000256" key="1">
    <source>
        <dbReference type="SAM" id="MobiDB-lite"/>
    </source>
</evidence>
<dbReference type="EMBL" id="MU150309">
    <property type="protein sequence ID" value="KAF9459849.1"/>
    <property type="molecule type" value="Genomic_DNA"/>
</dbReference>
<reference evidence="2" key="1">
    <citation type="submission" date="2020-11" db="EMBL/GenBank/DDBJ databases">
        <authorList>
            <consortium name="DOE Joint Genome Institute"/>
            <person name="Ahrendt S."/>
            <person name="Riley R."/>
            <person name="Andreopoulos W."/>
            <person name="Labutti K."/>
            <person name="Pangilinan J."/>
            <person name="Ruiz-Duenas F.J."/>
            <person name="Barrasa J.M."/>
            <person name="Sanchez-Garcia M."/>
            <person name="Camarero S."/>
            <person name="Miyauchi S."/>
            <person name="Serrano A."/>
            <person name="Linde D."/>
            <person name="Babiker R."/>
            <person name="Drula E."/>
            <person name="Ayuso-Fernandez I."/>
            <person name="Pacheco R."/>
            <person name="Padilla G."/>
            <person name="Ferreira P."/>
            <person name="Barriuso J."/>
            <person name="Kellner H."/>
            <person name="Castanera R."/>
            <person name="Alfaro M."/>
            <person name="Ramirez L."/>
            <person name="Pisabarro A.G."/>
            <person name="Kuo A."/>
            <person name="Tritt A."/>
            <person name="Lipzen A."/>
            <person name="He G."/>
            <person name="Yan M."/>
            <person name="Ng V."/>
            <person name="Cullen D."/>
            <person name="Martin F."/>
            <person name="Rosso M.-N."/>
            <person name="Henrissat B."/>
            <person name="Hibbett D."/>
            <person name="Martinez A.T."/>
            <person name="Grigoriev I.V."/>
        </authorList>
    </citation>
    <scope>NUCLEOTIDE SEQUENCE</scope>
    <source>
        <strain evidence="2">CBS 247.69</strain>
    </source>
</reference>
<name>A0A9P6CGB5_9AGAR</name>
<keyword evidence="3" id="KW-1185">Reference proteome</keyword>
<evidence type="ECO:0000313" key="2">
    <source>
        <dbReference type="EMBL" id="KAF9459849.1"/>
    </source>
</evidence>
<protein>
    <submittedName>
        <fullName evidence="2">Uncharacterized protein</fullName>
    </submittedName>
</protein>
<gene>
    <name evidence="2" type="ORF">BDZ94DRAFT_1267268</name>
</gene>
<organism evidence="2 3">
    <name type="scientific">Collybia nuda</name>
    <dbReference type="NCBI Taxonomy" id="64659"/>
    <lineage>
        <taxon>Eukaryota</taxon>
        <taxon>Fungi</taxon>
        <taxon>Dikarya</taxon>
        <taxon>Basidiomycota</taxon>
        <taxon>Agaricomycotina</taxon>
        <taxon>Agaricomycetes</taxon>
        <taxon>Agaricomycetidae</taxon>
        <taxon>Agaricales</taxon>
        <taxon>Tricholomatineae</taxon>
        <taxon>Clitocybaceae</taxon>
        <taxon>Collybia</taxon>
    </lineage>
</organism>
<dbReference type="Proteomes" id="UP000807353">
    <property type="component" value="Unassembled WGS sequence"/>
</dbReference>
<sequence length="302" mass="34286">MNFIAYLRDCDKISWIKALPELHYRSCTDGLDVGLTWLERCSTKSPAHANPLDLQIVIKELSRKLFESILVYPNSSLEMLGVFEDPGIDFFDLAADYVVSLTPDDTPPTFLYFGYQGKAHDLEWWDAFLVSKALGEPLRRWANYHPDSVALCCISWMKNPETRTNFGLQYATKYWTKHVTLSNKNNHDILSSLGETELRDAPPEQQVTLADVVILTQWLEGSPLVQQERQELLSLWEGHSRELESNPNLGLCSAQWKKRLAGVWPEGAWKKYDHDHSTSESPKMWGGAWGTGGWGRLQGGGV</sequence>
<feature type="region of interest" description="Disordered" evidence="1">
    <location>
        <begin position="274"/>
        <end position="302"/>
    </location>
</feature>
<dbReference type="AlphaFoldDB" id="A0A9P6CGB5"/>
<accession>A0A9P6CGB5</accession>
<evidence type="ECO:0000313" key="3">
    <source>
        <dbReference type="Proteomes" id="UP000807353"/>
    </source>
</evidence>